<keyword evidence="2 4" id="KW-0863">Zinc-finger</keyword>
<dbReference type="Proteomes" id="UP000233551">
    <property type="component" value="Unassembled WGS sequence"/>
</dbReference>
<evidence type="ECO:0000313" key="8">
    <source>
        <dbReference type="Proteomes" id="UP000233551"/>
    </source>
</evidence>
<keyword evidence="1" id="KW-0479">Metal-binding</keyword>
<evidence type="ECO:0000256" key="4">
    <source>
        <dbReference type="PROSITE-ProRule" id="PRU00027"/>
    </source>
</evidence>
<evidence type="ECO:0000259" key="6">
    <source>
        <dbReference type="PROSITE" id="PS50808"/>
    </source>
</evidence>
<feature type="domain" description="BED-type" evidence="6">
    <location>
        <begin position="54"/>
        <end position="109"/>
    </location>
</feature>
<comment type="caution">
    <text evidence="7">The sequence shown here is derived from an EMBL/GenBank/DDBJ whole genome shotgun (WGS) entry which is preliminary data.</text>
</comment>
<name>A0A2I0K5P9_PUNGR</name>
<dbReference type="PANTHER" id="PTHR46951:SF2">
    <property type="entry name" value="BED-TYPE DOMAIN-CONTAINING PROTEIN"/>
    <property type="match status" value="1"/>
</dbReference>
<dbReference type="EMBL" id="PGOL01000888">
    <property type="protein sequence ID" value="PKI63463.1"/>
    <property type="molecule type" value="Genomic_DNA"/>
</dbReference>
<organism evidence="7 8">
    <name type="scientific">Punica granatum</name>
    <name type="common">Pomegranate</name>
    <dbReference type="NCBI Taxonomy" id="22663"/>
    <lineage>
        <taxon>Eukaryota</taxon>
        <taxon>Viridiplantae</taxon>
        <taxon>Streptophyta</taxon>
        <taxon>Embryophyta</taxon>
        <taxon>Tracheophyta</taxon>
        <taxon>Spermatophyta</taxon>
        <taxon>Magnoliopsida</taxon>
        <taxon>eudicotyledons</taxon>
        <taxon>Gunneridae</taxon>
        <taxon>Pentapetalae</taxon>
        <taxon>rosids</taxon>
        <taxon>malvids</taxon>
        <taxon>Myrtales</taxon>
        <taxon>Lythraceae</taxon>
        <taxon>Punica</taxon>
    </lineage>
</organism>
<dbReference type="GO" id="GO:0008270">
    <property type="term" value="F:zinc ion binding"/>
    <property type="evidence" value="ECO:0007669"/>
    <property type="project" value="UniProtKB-KW"/>
</dbReference>
<dbReference type="PROSITE" id="PS50808">
    <property type="entry name" value="ZF_BED"/>
    <property type="match status" value="1"/>
</dbReference>
<dbReference type="GO" id="GO:0003677">
    <property type="term" value="F:DNA binding"/>
    <property type="evidence" value="ECO:0007669"/>
    <property type="project" value="InterPro"/>
</dbReference>
<dbReference type="STRING" id="22663.A0A2I0K5P9"/>
<proteinExistence type="predicted"/>
<keyword evidence="8" id="KW-1185">Reference proteome</keyword>
<sequence length="143" mass="15571">MEAIPSIPLQSKTKGMTLVTSSSSICVCDHSGESAASVGTEHSDENLVLLAVVREKDVCWEYADKLDGNKVRCKFCLRVLNGGISRLKHHLSRLPSKGVNPCSKVRDDVTDRVRAILATKEEVRESPSATKKQKLAVPEAKSP</sequence>
<gene>
    <name evidence="7" type="ORF">CRG98_016130</name>
</gene>
<feature type="non-terminal residue" evidence="7">
    <location>
        <position position="143"/>
    </location>
</feature>
<dbReference type="InterPro" id="IPR003656">
    <property type="entry name" value="Znf_BED"/>
</dbReference>
<accession>A0A2I0K5P9</accession>
<evidence type="ECO:0000256" key="5">
    <source>
        <dbReference type="SAM" id="MobiDB-lite"/>
    </source>
</evidence>
<keyword evidence="3" id="KW-0862">Zinc</keyword>
<feature type="region of interest" description="Disordered" evidence="5">
    <location>
        <begin position="120"/>
        <end position="143"/>
    </location>
</feature>
<evidence type="ECO:0000313" key="7">
    <source>
        <dbReference type="EMBL" id="PKI63463.1"/>
    </source>
</evidence>
<dbReference type="PANTHER" id="PTHR46951">
    <property type="entry name" value="BED-TYPE DOMAIN-CONTAINING PROTEIN"/>
    <property type="match status" value="1"/>
</dbReference>
<dbReference type="Pfam" id="PF02892">
    <property type="entry name" value="zf-BED"/>
    <property type="match status" value="1"/>
</dbReference>
<evidence type="ECO:0000256" key="3">
    <source>
        <dbReference type="ARBA" id="ARBA00022833"/>
    </source>
</evidence>
<evidence type="ECO:0000256" key="1">
    <source>
        <dbReference type="ARBA" id="ARBA00022723"/>
    </source>
</evidence>
<protein>
    <recommendedName>
        <fullName evidence="6">BED-type domain-containing protein</fullName>
    </recommendedName>
</protein>
<evidence type="ECO:0000256" key="2">
    <source>
        <dbReference type="ARBA" id="ARBA00022771"/>
    </source>
</evidence>
<reference evidence="7 8" key="1">
    <citation type="submission" date="2017-11" db="EMBL/GenBank/DDBJ databases">
        <title>De-novo sequencing of pomegranate (Punica granatum L.) genome.</title>
        <authorList>
            <person name="Akparov Z."/>
            <person name="Amiraslanov A."/>
            <person name="Hajiyeva S."/>
            <person name="Abbasov M."/>
            <person name="Kaur K."/>
            <person name="Hamwieh A."/>
            <person name="Solovyev V."/>
            <person name="Salamov A."/>
            <person name="Braich B."/>
            <person name="Kosarev P."/>
            <person name="Mahmoud A."/>
            <person name="Hajiyev E."/>
            <person name="Babayeva S."/>
            <person name="Izzatullayeva V."/>
            <person name="Mammadov A."/>
            <person name="Mammadov A."/>
            <person name="Sharifova S."/>
            <person name="Ojaghi J."/>
            <person name="Eynullazada K."/>
            <person name="Bayramov B."/>
            <person name="Abdulazimova A."/>
            <person name="Shahmuradov I."/>
        </authorList>
    </citation>
    <scope>NUCLEOTIDE SEQUENCE [LARGE SCALE GENOMIC DNA]</scope>
    <source>
        <strain evidence="8">cv. AG2017</strain>
        <tissue evidence="7">Leaf</tissue>
    </source>
</reference>
<dbReference type="AlphaFoldDB" id="A0A2I0K5P9"/>